<dbReference type="STRING" id="1118060.GCA_000311845_01799"/>
<evidence type="ECO:0000313" key="2">
    <source>
        <dbReference type="Proteomes" id="UP000196560"/>
    </source>
</evidence>
<reference evidence="2" key="1">
    <citation type="submission" date="2017-04" db="EMBL/GenBank/DDBJ databases">
        <title>Function of individual gut microbiota members based on whole genome sequencing of pure cultures obtained from chicken caecum.</title>
        <authorList>
            <person name="Medvecky M."/>
            <person name="Cejkova D."/>
            <person name="Polansky O."/>
            <person name="Karasova D."/>
            <person name="Kubasova T."/>
            <person name="Cizek A."/>
            <person name="Rychlik I."/>
        </authorList>
    </citation>
    <scope>NUCLEOTIDE SEQUENCE [LARGE SCALE GENOMIC DNA]</scope>
    <source>
        <strain evidence="2">An70</strain>
    </source>
</reference>
<gene>
    <name evidence="1" type="ORF">B5G21_01745</name>
</gene>
<dbReference type="Proteomes" id="UP000196560">
    <property type="component" value="Unassembled WGS sequence"/>
</dbReference>
<name>A0A1Y3UCB8_9ACTN</name>
<dbReference type="RefSeq" id="WP_019129071.1">
    <property type="nucleotide sequence ID" value="NZ_DBEYNO010000093.1"/>
</dbReference>
<dbReference type="EMBL" id="NFHO01000002">
    <property type="protein sequence ID" value="OUN44029.1"/>
    <property type="molecule type" value="Genomic_DNA"/>
</dbReference>
<keyword evidence="2" id="KW-1185">Reference proteome</keyword>
<dbReference type="GeneID" id="98653976"/>
<organism evidence="1 2">
    <name type="scientific">Enorma massiliensis</name>
    <dbReference type="NCBI Taxonomy" id="1472761"/>
    <lineage>
        <taxon>Bacteria</taxon>
        <taxon>Bacillati</taxon>
        <taxon>Actinomycetota</taxon>
        <taxon>Coriobacteriia</taxon>
        <taxon>Coriobacteriales</taxon>
        <taxon>Coriobacteriaceae</taxon>
        <taxon>Enorma</taxon>
    </lineage>
</organism>
<protein>
    <submittedName>
        <fullName evidence="1">Acyl carrier protein</fullName>
    </submittedName>
</protein>
<accession>A0A1Y3UCB8</accession>
<dbReference type="SUPFAM" id="SSF47336">
    <property type="entry name" value="ACP-like"/>
    <property type="match status" value="1"/>
</dbReference>
<dbReference type="Gene3D" id="1.10.1200.10">
    <property type="entry name" value="ACP-like"/>
    <property type="match status" value="1"/>
</dbReference>
<dbReference type="InterPro" id="IPR036736">
    <property type="entry name" value="ACP-like_sf"/>
</dbReference>
<dbReference type="Pfam" id="PF00550">
    <property type="entry name" value="PP-binding"/>
    <property type="match status" value="1"/>
</dbReference>
<comment type="caution">
    <text evidence="1">The sequence shown here is derived from an EMBL/GenBank/DDBJ whole genome shotgun (WGS) entry which is preliminary data.</text>
</comment>
<proteinExistence type="predicted"/>
<evidence type="ECO:0000313" key="1">
    <source>
        <dbReference type="EMBL" id="OUN44029.1"/>
    </source>
</evidence>
<dbReference type="AlphaFoldDB" id="A0A1Y3UCB8"/>
<dbReference type="PROSITE" id="PS50075">
    <property type="entry name" value="CARRIER"/>
    <property type="match status" value="1"/>
</dbReference>
<dbReference type="eggNOG" id="COG0236">
    <property type="taxonomic scope" value="Bacteria"/>
</dbReference>
<dbReference type="InterPro" id="IPR009081">
    <property type="entry name" value="PP-bd_ACP"/>
</dbReference>
<sequence length="77" mass="8775">MDAILDILNELKPGIDYRTRHDLVDTRELDSLTIITLVSELEDAFDITIPAVEIVPANFNSLEGMWNMVQRLREAGF</sequence>